<dbReference type="GO" id="GO:0005886">
    <property type="term" value="C:plasma membrane"/>
    <property type="evidence" value="ECO:0007669"/>
    <property type="project" value="UniProtKB-SubCell"/>
</dbReference>
<dbReference type="Proteomes" id="UP000053372">
    <property type="component" value="Unassembled WGS sequence"/>
</dbReference>
<dbReference type="PANTHER" id="PTHR30043:SF1">
    <property type="entry name" value="ABC TRANSPORT SYSTEM PERMEASE PROTEIN P69"/>
    <property type="match status" value="1"/>
</dbReference>
<feature type="transmembrane region" description="Helical" evidence="7">
    <location>
        <begin position="21"/>
        <end position="49"/>
    </location>
</feature>
<organism evidence="9 10">
    <name type="scientific">Mastigocoleus testarum BC008</name>
    <dbReference type="NCBI Taxonomy" id="371196"/>
    <lineage>
        <taxon>Bacteria</taxon>
        <taxon>Bacillati</taxon>
        <taxon>Cyanobacteriota</taxon>
        <taxon>Cyanophyceae</taxon>
        <taxon>Nostocales</taxon>
        <taxon>Hapalosiphonaceae</taxon>
        <taxon>Mastigocoleus</taxon>
    </lineage>
</organism>
<keyword evidence="6 7" id="KW-0472">Membrane</keyword>
<dbReference type="PROSITE" id="PS50928">
    <property type="entry name" value="ABC_TM1"/>
    <property type="match status" value="1"/>
</dbReference>
<evidence type="ECO:0000256" key="1">
    <source>
        <dbReference type="ARBA" id="ARBA00004651"/>
    </source>
</evidence>
<keyword evidence="2 7" id="KW-0813">Transport</keyword>
<feature type="domain" description="ABC transmembrane type-1" evidence="8">
    <location>
        <begin position="73"/>
        <end position="256"/>
    </location>
</feature>
<protein>
    <submittedName>
        <fullName evidence="9">Phosphonate ABC transporter permease</fullName>
    </submittedName>
</protein>
<dbReference type="EMBL" id="LMTZ01000087">
    <property type="protein sequence ID" value="KST67500.1"/>
    <property type="molecule type" value="Genomic_DNA"/>
</dbReference>
<comment type="similarity">
    <text evidence="7">Belongs to the binding-protein-dependent transport system permease family.</text>
</comment>
<evidence type="ECO:0000259" key="8">
    <source>
        <dbReference type="PROSITE" id="PS50928"/>
    </source>
</evidence>
<keyword evidence="5 7" id="KW-1133">Transmembrane helix</keyword>
<evidence type="ECO:0000313" key="9">
    <source>
        <dbReference type="EMBL" id="KST67500.1"/>
    </source>
</evidence>
<evidence type="ECO:0000256" key="5">
    <source>
        <dbReference type="ARBA" id="ARBA00022989"/>
    </source>
</evidence>
<dbReference type="InterPro" id="IPR005769">
    <property type="entry name" value="PhnE/PtxC"/>
</dbReference>
<dbReference type="SUPFAM" id="SSF161098">
    <property type="entry name" value="MetI-like"/>
    <property type="match status" value="1"/>
</dbReference>
<sequence length="264" mass="29012">MRAHNNFLPPLPPKPRNLVPLYLGICLIVLILMINALELSFSSLALGITNTFEYLSRYTSPNFTNFPQYLMLMGQTLAIAFWGTFIAFSASILLAPLAAKNLSPNPIAYRFAREILNFLRAMPDLILALLLVSVLQVGPLPGVLALGIHTTGFLGKFFADSMERVNPGIYQGLVATGANFVQLIVFAAFPSILSEVTAYTLYLFDRNIRMATVLGLVGAGGIGLELQKNLRLFQYDSSAALILIILLTIVTIDYISVWLRGRLV</sequence>
<feature type="transmembrane region" description="Helical" evidence="7">
    <location>
        <begin position="238"/>
        <end position="259"/>
    </location>
</feature>
<dbReference type="OrthoDB" id="8557224at2"/>
<evidence type="ECO:0000313" key="10">
    <source>
        <dbReference type="Proteomes" id="UP000053372"/>
    </source>
</evidence>
<evidence type="ECO:0000256" key="6">
    <source>
        <dbReference type="ARBA" id="ARBA00023136"/>
    </source>
</evidence>
<evidence type="ECO:0000256" key="7">
    <source>
        <dbReference type="RuleBase" id="RU363032"/>
    </source>
</evidence>
<feature type="transmembrane region" description="Helical" evidence="7">
    <location>
        <begin position="69"/>
        <end position="94"/>
    </location>
</feature>
<dbReference type="RefSeq" id="WP_027845031.1">
    <property type="nucleotide sequence ID" value="NZ_LMTZ01000087.1"/>
</dbReference>
<dbReference type="Gene3D" id="1.10.3720.10">
    <property type="entry name" value="MetI-like"/>
    <property type="match status" value="1"/>
</dbReference>
<comment type="subcellular location">
    <subcellularLocation>
        <location evidence="1 7">Cell membrane</location>
        <topology evidence="1 7">Multi-pass membrane protein</topology>
    </subcellularLocation>
</comment>
<keyword evidence="10" id="KW-1185">Reference proteome</keyword>
<reference evidence="9 10" key="1">
    <citation type="journal article" date="2015" name="Genome Announc.">
        <title>Draft Genome of the Euendolithic (true boring) Cyanobacterium Mastigocoleus testarum strain BC008.</title>
        <authorList>
            <person name="Guida B.S."/>
            <person name="Garcia-Pichel F."/>
        </authorList>
    </citation>
    <scope>NUCLEOTIDE SEQUENCE [LARGE SCALE GENOMIC DNA]</scope>
    <source>
        <strain evidence="9 10">BC008</strain>
    </source>
</reference>
<dbReference type="Pfam" id="PF00528">
    <property type="entry name" value="BPD_transp_1"/>
    <property type="match status" value="1"/>
</dbReference>
<dbReference type="CDD" id="cd06261">
    <property type="entry name" value="TM_PBP2"/>
    <property type="match status" value="1"/>
</dbReference>
<dbReference type="NCBIfam" id="TIGR01097">
    <property type="entry name" value="PhnE"/>
    <property type="match status" value="1"/>
</dbReference>
<gene>
    <name evidence="9" type="ORF">BC008_30360</name>
</gene>
<accession>A0A0V7ZS60</accession>
<dbReference type="InterPro" id="IPR035906">
    <property type="entry name" value="MetI-like_sf"/>
</dbReference>
<dbReference type="PANTHER" id="PTHR30043">
    <property type="entry name" value="PHOSPHONATES TRANSPORT SYSTEM PERMEASE PROTEIN"/>
    <property type="match status" value="1"/>
</dbReference>
<dbReference type="InterPro" id="IPR000515">
    <property type="entry name" value="MetI-like"/>
</dbReference>
<keyword evidence="3" id="KW-1003">Cell membrane</keyword>
<evidence type="ECO:0000256" key="2">
    <source>
        <dbReference type="ARBA" id="ARBA00022448"/>
    </source>
</evidence>
<proteinExistence type="inferred from homology"/>
<evidence type="ECO:0000256" key="3">
    <source>
        <dbReference type="ARBA" id="ARBA00022475"/>
    </source>
</evidence>
<dbReference type="GO" id="GO:0015416">
    <property type="term" value="F:ABC-type phosphonate transporter activity"/>
    <property type="evidence" value="ECO:0007669"/>
    <property type="project" value="InterPro"/>
</dbReference>
<dbReference type="AlphaFoldDB" id="A0A0V7ZS60"/>
<keyword evidence="4 7" id="KW-0812">Transmembrane</keyword>
<comment type="caution">
    <text evidence="9">The sequence shown here is derived from an EMBL/GenBank/DDBJ whole genome shotgun (WGS) entry which is preliminary data.</text>
</comment>
<name>A0A0V7ZS60_9CYAN</name>
<evidence type="ECO:0000256" key="4">
    <source>
        <dbReference type="ARBA" id="ARBA00022692"/>
    </source>
</evidence>
<feature type="transmembrane region" description="Helical" evidence="7">
    <location>
        <begin position="208"/>
        <end position="226"/>
    </location>
</feature>